<accession>A0A1W0X2Y7</accession>
<organism evidence="2 3">
    <name type="scientific">Hypsibius exemplaris</name>
    <name type="common">Freshwater tardigrade</name>
    <dbReference type="NCBI Taxonomy" id="2072580"/>
    <lineage>
        <taxon>Eukaryota</taxon>
        <taxon>Metazoa</taxon>
        <taxon>Ecdysozoa</taxon>
        <taxon>Tardigrada</taxon>
        <taxon>Eutardigrada</taxon>
        <taxon>Parachela</taxon>
        <taxon>Hypsibioidea</taxon>
        <taxon>Hypsibiidae</taxon>
        <taxon>Hypsibius</taxon>
    </lineage>
</organism>
<protein>
    <submittedName>
        <fullName evidence="2">Uncharacterized protein</fullName>
    </submittedName>
</protein>
<sequence length="99" mass="11069">MRFLQRPGVGGFRLSSLLRQQGRANCHADSSAKASQFQAYDADAKWRPNFGLRQIEESLPSITSTPMGRNVQGPIANKRRRKTSSEAPVGTSARHWWTV</sequence>
<evidence type="ECO:0000256" key="1">
    <source>
        <dbReference type="SAM" id="MobiDB-lite"/>
    </source>
</evidence>
<evidence type="ECO:0000313" key="3">
    <source>
        <dbReference type="Proteomes" id="UP000192578"/>
    </source>
</evidence>
<reference evidence="3" key="1">
    <citation type="submission" date="2017-01" db="EMBL/GenBank/DDBJ databases">
        <title>Comparative genomics of anhydrobiosis in the tardigrade Hypsibius dujardini.</title>
        <authorList>
            <person name="Yoshida Y."/>
            <person name="Koutsovoulos G."/>
            <person name="Laetsch D."/>
            <person name="Stevens L."/>
            <person name="Kumar S."/>
            <person name="Horikawa D."/>
            <person name="Ishino K."/>
            <person name="Komine S."/>
            <person name="Tomita M."/>
            <person name="Blaxter M."/>
            <person name="Arakawa K."/>
        </authorList>
    </citation>
    <scope>NUCLEOTIDE SEQUENCE [LARGE SCALE GENOMIC DNA]</scope>
    <source>
        <strain evidence="3">Z151</strain>
    </source>
</reference>
<comment type="caution">
    <text evidence="2">The sequence shown here is derived from an EMBL/GenBank/DDBJ whole genome shotgun (WGS) entry which is preliminary data.</text>
</comment>
<keyword evidence="3" id="KW-1185">Reference proteome</keyword>
<gene>
    <name evidence="2" type="ORF">BV898_04053</name>
</gene>
<dbReference type="Proteomes" id="UP000192578">
    <property type="component" value="Unassembled WGS sequence"/>
</dbReference>
<proteinExistence type="predicted"/>
<name>A0A1W0X2Y7_HYPEX</name>
<dbReference type="EMBL" id="MTYJ01000020">
    <property type="protein sequence ID" value="OQV21839.1"/>
    <property type="molecule type" value="Genomic_DNA"/>
</dbReference>
<evidence type="ECO:0000313" key="2">
    <source>
        <dbReference type="EMBL" id="OQV21839.1"/>
    </source>
</evidence>
<feature type="region of interest" description="Disordered" evidence="1">
    <location>
        <begin position="59"/>
        <end position="99"/>
    </location>
</feature>
<dbReference type="AlphaFoldDB" id="A0A1W0X2Y7"/>